<accession>A0AAI8VM46</accession>
<dbReference type="Proteomes" id="UP001295740">
    <property type="component" value="Unassembled WGS sequence"/>
</dbReference>
<keyword evidence="3" id="KW-1185">Reference proteome</keyword>
<name>A0AAI8VM46_9PEZI</name>
<reference evidence="2" key="1">
    <citation type="submission" date="2023-10" db="EMBL/GenBank/DDBJ databases">
        <authorList>
            <person name="Hackl T."/>
        </authorList>
    </citation>
    <scope>NUCLEOTIDE SEQUENCE</scope>
</reference>
<protein>
    <submittedName>
        <fullName evidence="2">Uu.00g086350.m01.CDS01</fullName>
    </submittedName>
</protein>
<evidence type="ECO:0000313" key="3">
    <source>
        <dbReference type="Proteomes" id="UP001295740"/>
    </source>
</evidence>
<proteinExistence type="predicted"/>
<gene>
    <name evidence="2" type="ORF">KHLLAP_LOCUS7917</name>
</gene>
<feature type="region of interest" description="Disordered" evidence="1">
    <location>
        <begin position="1"/>
        <end position="40"/>
    </location>
</feature>
<evidence type="ECO:0000313" key="2">
    <source>
        <dbReference type="EMBL" id="CAJ2507449.1"/>
    </source>
</evidence>
<comment type="caution">
    <text evidence="2">The sequence shown here is derived from an EMBL/GenBank/DDBJ whole genome shotgun (WGS) entry which is preliminary data.</text>
</comment>
<dbReference type="EMBL" id="CAUWAG010000010">
    <property type="protein sequence ID" value="CAJ2507449.1"/>
    <property type="molecule type" value="Genomic_DNA"/>
</dbReference>
<dbReference type="AlphaFoldDB" id="A0AAI8VM46"/>
<evidence type="ECO:0000256" key="1">
    <source>
        <dbReference type="SAM" id="MobiDB-lite"/>
    </source>
</evidence>
<sequence>MSSMSGVPSTDPFEKQMMSRLSWARTKPSQNPWENRDGTLSSSTIAFSASSVTSNKLAVAGHQCQEAHNRADNRLIRVALQHAPAALNRYPDLASPGRPTPFAA</sequence>
<organism evidence="2 3">
    <name type="scientific">Anthostomella pinea</name>
    <dbReference type="NCBI Taxonomy" id="933095"/>
    <lineage>
        <taxon>Eukaryota</taxon>
        <taxon>Fungi</taxon>
        <taxon>Dikarya</taxon>
        <taxon>Ascomycota</taxon>
        <taxon>Pezizomycotina</taxon>
        <taxon>Sordariomycetes</taxon>
        <taxon>Xylariomycetidae</taxon>
        <taxon>Xylariales</taxon>
        <taxon>Xylariaceae</taxon>
        <taxon>Anthostomella</taxon>
    </lineage>
</organism>